<dbReference type="AlphaFoldDB" id="A0A559MGS4"/>
<accession>A0A559MGS4</accession>
<keyword evidence="5" id="KW-0325">Glycoprotein</keyword>
<feature type="chain" id="PRO_5021829608" description="CFEM domain-containing protein" evidence="9">
    <location>
        <begin position="19"/>
        <end position="220"/>
    </location>
</feature>
<keyword evidence="5" id="KW-0472">Membrane</keyword>
<dbReference type="GO" id="GO:0098552">
    <property type="term" value="C:side of membrane"/>
    <property type="evidence" value="ECO:0007669"/>
    <property type="project" value="UniProtKB-KW"/>
</dbReference>
<dbReference type="Pfam" id="PF05730">
    <property type="entry name" value="CFEM"/>
    <property type="match status" value="1"/>
</dbReference>
<protein>
    <recommendedName>
        <fullName evidence="10">CFEM domain-containing protein</fullName>
    </recommendedName>
</protein>
<evidence type="ECO:0000313" key="11">
    <source>
        <dbReference type="EMBL" id="TVY92158.1"/>
    </source>
</evidence>
<evidence type="ECO:0000256" key="2">
    <source>
        <dbReference type="ARBA" id="ARBA00004613"/>
    </source>
</evidence>
<keyword evidence="6 9" id="KW-0732">Signal</keyword>
<feature type="signal peptide" evidence="9">
    <location>
        <begin position="1"/>
        <end position="18"/>
    </location>
</feature>
<feature type="domain" description="CFEM" evidence="10">
    <location>
        <begin position="29"/>
        <end position="87"/>
    </location>
</feature>
<keyword evidence="4" id="KW-0964">Secreted</keyword>
<evidence type="ECO:0000313" key="12">
    <source>
        <dbReference type="Proteomes" id="UP000315522"/>
    </source>
</evidence>
<evidence type="ECO:0000256" key="7">
    <source>
        <dbReference type="ARBA" id="ARBA00023157"/>
    </source>
</evidence>
<evidence type="ECO:0000256" key="1">
    <source>
        <dbReference type="ARBA" id="ARBA00004589"/>
    </source>
</evidence>
<dbReference type="GO" id="GO:0005576">
    <property type="term" value="C:extracellular region"/>
    <property type="evidence" value="ECO:0007669"/>
    <property type="project" value="UniProtKB-SubCell"/>
</dbReference>
<evidence type="ECO:0000256" key="6">
    <source>
        <dbReference type="ARBA" id="ARBA00022729"/>
    </source>
</evidence>
<evidence type="ECO:0000256" key="9">
    <source>
        <dbReference type="SAM" id="SignalP"/>
    </source>
</evidence>
<evidence type="ECO:0000256" key="4">
    <source>
        <dbReference type="ARBA" id="ARBA00022525"/>
    </source>
</evidence>
<name>A0A559MGS4_9HELO</name>
<proteinExistence type="inferred from homology"/>
<keyword evidence="7" id="KW-1015">Disulfide bond</keyword>
<dbReference type="Proteomes" id="UP000315522">
    <property type="component" value="Unassembled WGS sequence"/>
</dbReference>
<comment type="caution">
    <text evidence="11">The sequence shown here is derived from an EMBL/GenBank/DDBJ whole genome shotgun (WGS) entry which is preliminary data.</text>
</comment>
<dbReference type="EMBL" id="QGML01000377">
    <property type="protein sequence ID" value="TVY92158.1"/>
    <property type="molecule type" value="Genomic_DNA"/>
</dbReference>
<evidence type="ECO:0000256" key="8">
    <source>
        <dbReference type="ARBA" id="ARBA00023288"/>
    </source>
</evidence>
<gene>
    <name evidence="11" type="ORF">LAWI1_G000514</name>
</gene>
<evidence type="ECO:0000256" key="5">
    <source>
        <dbReference type="ARBA" id="ARBA00022622"/>
    </source>
</evidence>
<keyword evidence="8" id="KW-0449">Lipoprotein</keyword>
<organism evidence="11 12">
    <name type="scientific">Lachnellula willkommii</name>
    <dbReference type="NCBI Taxonomy" id="215461"/>
    <lineage>
        <taxon>Eukaryota</taxon>
        <taxon>Fungi</taxon>
        <taxon>Dikarya</taxon>
        <taxon>Ascomycota</taxon>
        <taxon>Pezizomycotina</taxon>
        <taxon>Leotiomycetes</taxon>
        <taxon>Helotiales</taxon>
        <taxon>Lachnaceae</taxon>
        <taxon>Lachnellula</taxon>
    </lineage>
</organism>
<evidence type="ECO:0000259" key="10">
    <source>
        <dbReference type="Pfam" id="PF05730"/>
    </source>
</evidence>
<sequence>MRLLRVLCSLVVISSTVGQIDPPAPVNKVRGCAISCWENTKYVSKCQNDIACLCSEPGYQNSVYQCIYSQCDTVHFGSALHHTIAQCGIDNQIIFGIPPVPDNVLLRRREEAYLAGAKFLGPPGSAGLYRTESADGSSFPTQSALFPLQSAGGHSPQATASPPPYFPLNTVTSPEIATPTEPAAIAISSAPAPQLFTGTAPRYGARIPLLSTLAALYFVL</sequence>
<keyword evidence="5" id="KW-0336">GPI-anchor</keyword>
<keyword evidence="12" id="KW-1185">Reference proteome</keyword>
<comment type="subcellular location">
    <subcellularLocation>
        <location evidence="1">Membrane</location>
        <topology evidence="1">Lipid-anchor</topology>
        <topology evidence="1">GPI-anchor</topology>
    </subcellularLocation>
    <subcellularLocation>
        <location evidence="2">Secreted</location>
    </subcellularLocation>
</comment>
<dbReference type="InterPro" id="IPR008427">
    <property type="entry name" value="Extracellular_membr_CFEM_dom"/>
</dbReference>
<reference evidence="11 12" key="1">
    <citation type="submission" date="2018-05" db="EMBL/GenBank/DDBJ databases">
        <title>Genome sequencing and assembly of the regulated plant pathogen Lachnellula willkommii and related sister species for the development of diagnostic species identification markers.</title>
        <authorList>
            <person name="Giroux E."/>
            <person name="Bilodeau G."/>
        </authorList>
    </citation>
    <scope>NUCLEOTIDE SEQUENCE [LARGE SCALE GENOMIC DNA]</scope>
    <source>
        <strain evidence="11 12">CBS 172.35</strain>
    </source>
</reference>
<comment type="similarity">
    <text evidence="3">Belongs to the RBT5 family.</text>
</comment>
<evidence type="ECO:0000256" key="3">
    <source>
        <dbReference type="ARBA" id="ARBA00010031"/>
    </source>
</evidence>